<evidence type="ECO:0000313" key="2">
    <source>
        <dbReference type="EMBL" id="ODV85524.1"/>
    </source>
</evidence>
<sequence>MLTLQDFLLDSMRIDYDTVMTTVLQMKDVFILFNYIISLIIITPFLILIVSDLLLFAYRLLMESIGDQIKLASSKRKQASKMKSS</sequence>
<feature type="transmembrane region" description="Helical" evidence="1">
    <location>
        <begin position="32"/>
        <end position="61"/>
    </location>
</feature>
<proteinExistence type="predicted"/>
<evidence type="ECO:0000313" key="3">
    <source>
        <dbReference type="Proteomes" id="UP000094801"/>
    </source>
</evidence>
<keyword evidence="1" id="KW-0812">Transmembrane</keyword>
<gene>
    <name evidence="2" type="ORF">CANARDRAFT_175977</name>
</gene>
<keyword evidence="1" id="KW-0472">Membrane</keyword>
<reference evidence="3" key="1">
    <citation type="submission" date="2016-04" db="EMBL/GenBank/DDBJ databases">
        <title>Comparative genomics of biotechnologically important yeasts.</title>
        <authorList>
            <consortium name="DOE Joint Genome Institute"/>
            <person name="Riley R."/>
            <person name="Haridas S."/>
            <person name="Wolfe K.H."/>
            <person name="Lopes M.R."/>
            <person name="Hittinger C.T."/>
            <person name="Goker M."/>
            <person name="Salamov A."/>
            <person name="Wisecaver J."/>
            <person name="Long T.M."/>
            <person name="Aerts A.L."/>
            <person name="Barry K."/>
            <person name="Choi C."/>
            <person name="Clum A."/>
            <person name="Coughlan A.Y."/>
            <person name="Deshpande S."/>
            <person name="Douglass A.P."/>
            <person name="Hanson S.J."/>
            <person name="Klenk H.-P."/>
            <person name="Labutti K."/>
            <person name="Lapidus A."/>
            <person name="Lindquist E."/>
            <person name="Lipzen A."/>
            <person name="Meier-Kolthoff J.P."/>
            <person name="Ohm R.A."/>
            <person name="Otillar R.P."/>
            <person name="Pangilinan J."/>
            <person name="Peng Y."/>
            <person name="Rokas A."/>
            <person name="Rosa C.A."/>
            <person name="Scheuner C."/>
            <person name="Sibirny A.A."/>
            <person name="Slot J.C."/>
            <person name="Stielow J.B."/>
            <person name="Sun H."/>
            <person name="Kurtzman C.P."/>
            <person name="Blackwell M."/>
            <person name="Grigoriev I.V."/>
            <person name="Jeffries T.W."/>
        </authorList>
    </citation>
    <scope>NUCLEOTIDE SEQUENCE [LARGE SCALE GENOMIC DNA]</scope>
    <source>
        <strain evidence="3">NRRL YB-2248</strain>
    </source>
</reference>
<dbReference type="Proteomes" id="UP000094801">
    <property type="component" value="Unassembled WGS sequence"/>
</dbReference>
<organism evidence="2 3">
    <name type="scientific">[Candida] arabinofermentans NRRL YB-2248</name>
    <dbReference type="NCBI Taxonomy" id="983967"/>
    <lineage>
        <taxon>Eukaryota</taxon>
        <taxon>Fungi</taxon>
        <taxon>Dikarya</taxon>
        <taxon>Ascomycota</taxon>
        <taxon>Saccharomycotina</taxon>
        <taxon>Pichiomycetes</taxon>
        <taxon>Pichiales</taxon>
        <taxon>Pichiaceae</taxon>
        <taxon>Ogataea</taxon>
        <taxon>Ogataea/Candida clade</taxon>
    </lineage>
</organism>
<dbReference type="AlphaFoldDB" id="A0A1E4T1B9"/>
<keyword evidence="1" id="KW-1133">Transmembrane helix</keyword>
<name>A0A1E4T1B9_9ASCO</name>
<dbReference type="EMBL" id="KV453852">
    <property type="protein sequence ID" value="ODV85524.1"/>
    <property type="molecule type" value="Genomic_DNA"/>
</dbReference>
<protein>
    <submittedName>
        <fullName evidence="2">Uncharacterized protein</fullName>
    </submittedName>
</protein>
<keyword evidence="3" id="KW-1185">Reference proteome</keyword>
<accession>A0A1E4T1B9</accession>
<evidence type="ECO:0000256" key="1">
    <source>
        <dbReference type="SAM" id="Phobius"/>
    </source>
</evidence>